<evidence type="ECO:0000313" key="1">
    <source>
        <dbReference type="EMBL" id="GIX92117.1"/>
    </source>
</evidence>
<dbReference type="EMBL" id="BPLR01021657">
    <property type="protein sequence ID" value="GIX92117.1"/>
    <property type="molecule type" value="Genomic_DNA"/>
</dbReference>
<evidence type="ECO:0000313" key="2">
    <source>
        <dbReference type="Proteomes" id="UP001054945"/>
    </source>
</evidence>
<reference evidence="1 2" key="1">
    <citation type="submission" date="2021-06" db="EMBL/GenBank/DDBJ databases">
        <title>Caerostris extrusa draft genome.</title>
        <authorList>
            <person name="Kono N."/>
            <person name="Arakawa K."/>
        </authorList>
    </citation>
    <scope>NUCLEOTIDE SEQUENCE [LARGE SCALE GENOMIC DNA]</scope>
</reference>
<proteinExistence type="predicted"/>
<dbReference type="Proteomes" id="UP001054945">
    <property type="component" value="Unassembled WGS sequence"/>
</dbReference>
<organism evidence="1 2">
    <name type="scientific">Caerostris extrusa</name>
    <name type="common">Bark spider</name>
    <name type="synonym">Caerostris bankana</name>
    <dbReference type="NCBI Taxonomy" id="172846"/>
    <lineage>
        <taxon>Eukaryota</taxon>
        <taxon>Metazoa</taxon>
        <taxon>Ecdysozoa</taxon>
        <taxon>Arthropoda</taxon>
        <taxon>Chelicerata</taxon>
        <taxon>Arachnida</taxon>
        <taxon>Araneae</taxon>
        <taxon>Araneomorphae</taxon>
        <taxon>Entelegynae</taxon>
        <taxon>Araneoidea</taxon>
        <taxon>Araneidae</taxon>
        <taxon>Caerostris</taxon>
    </lineage>
</organism>
<protein>
    <recommendedName>
        <fullName evidence="3">Secreted protein</fullName>
    </recommendedName>
</protein>
<evidence type="ECO:0008006" key="3">
    <source>
        <dbReference type="Google" id="ProtNLM"/>
    </source>
</evidence>
<accession>A0AAV4P4A1</accession>
<comment type="caution">
    <text evidence="1">The sequence shown here is derived from an EMBL/GenBank/DDBJ whole genome shotgun (WGS) entry which is preliminary data.</text>
</comment>
<dbReference type="AlphaFoldDB" id="A0AAV4P4A1"/>
<sequence>MQGLFLQISRLSLIASSVNRVLSAKTHRQRRAHQVVSPRNVLSRAQNKRALLCTPLEGHIIQLPCLLKKSWRRLLRTILSS</sequence>
<gene>
    <name evidence="1" type="ORF">CEXT_310071</name>
</gene>
<name>A0AAV4P4A1_CAEEX</name>
<keyword evidence="2" id="KW-1185">Reference proteome</keyword>